<dbReference type="PANTHER" id="PTHR42788">
    <property type="entry name" value="TAURINE IMPORT ATP-BINDING PROTEIN-RELATED"/>
    <property type="match status" value="1"/>
</dbReference>
<feature type="compositionally biased region" description="Polar residues" evidence="5">
    <location>
        <begin position="241"/>
        <end position="252"/>
    </location>
</feature>
<evidence type="ECO:0000256" key="1">
    <source>
        <dbReference type="ARBA" id="ARBA00005417"/>
    </source>
</evidence>
<keyword evidence="4" id="KW-0067">ATP-binding</keyword>
<dbReference type="PROSITE" id="PS00211">
    <property type="entry name" value="ABC_TRANSPORTER_1"/>
    <property type="match status" value="1"/>
</dbReference>
<dbReference type="Proteomes" id="UP000233293">
    <property type="component" value="Unassembled WGS sequence"/>
</dbReference>
<keyword evidence="8" id="KW-1185">Reference proteome</keyword>
<dbReference type="Pfam" id="PF00005">
    <property type="entry name" value="ABC_tran"/>
    <property type="match status" value="1"/>
</dbReference>
<evidence type="ECO:0000259" key="6">
    <source>
        <dbReference type="PROSITE" id="PS50893"/>
    </source>
</evidence>
<evidence type="ECO:0000313" key="8">
    <source>
        <dbReference type="Proteomes" id="UP000233293"/>
    </source>
</evidence>
<keyword evidence="3" id="KW-0547">Nucleotide-binding</keyword>
<name>A0A2N3PUS5_9PROT</name>
<dbReference type="InterPro" id="IPR027417">
    <property type="entry name" value="P-loop_NTPase"/>
</dbReference>
<dbReference type="InterPro" id="IPR003593">
    <property type="entry name" value="AAA+_ATPase"/>
</dbReference>
<protein>
    <submittedName>
        <fullName evidence="7">ABC transporter</fullName>
    </submittedName>
</protein>
<comment type="similarity">
    <text evidence="1">Belongs to the ABC transporter superfamily.</text>
</comment>
<evidence type="ECO:0000256" key="5">
    <source>
        <dbReference type="SAM" id="MobiDB-lite"/>
    </source>
</evidence>
<dbReference type="PROSITE" id="PS50893">
    <property type="entry name" value="ABC_TRANSPORTER_2"/>
    <property type="match status" value="1"/>
</dbReference>
<dbReference type="AlphaFoldDB" id="A0A2N3PUS5"/>
<dbReference type="PANTHER" id="PTHR42788:SF19">
    <property type="entry name" value="ALIPHATIC SULFONATES IMPORT ATP-BINDING PROTEIN SSUB 2"/>
    <property type="match status" value="1"/>
</dbReference>
<dbReference type="Gene3D" id="3.40.50.300">
    <property type="entry name" value="P-loop containing nucleotide triphosphate hydrolases"/>
    <property type="match status" value="1"/>
</dbReference>
<organism evidence="7 8">
    <name type="scientific">Telmatospirillum siberiense</name>
    <dbReference type="NCBI Taxonomy" id="382514"/>
    <lineage>
        <taxon>Bacteria</taxon>
        <taxon>Pseudomonadati</taxon>
        <taxon>Pseudomonadota</taxon>
        <taxon>Alphaproteobacteria</taxon>
        <taxon>Rhodospirillales</taxon>
        <taxon>Rhodospirillaceae</taxon>
        <taxon>Telmatospirillum</taxon>
    </lineage>
</organism>
<dbReference type="InterPro" id="IPR017871">
    <property type="entry name" value="ABC_transporter-like_CS"/>
</dbReference>
<dbReference type="SMART" id="SM00382">
    <property type="entry name" value="AAA"/>
    <property type="match status" value="1"/>
</dbReference>
<dbReference type="PROSITE" id="PS51257">
    <property type="entry name" value="PROKAR_LIPOPROTEIN"/>
    <property type="match status" value="1"/>
</dbReference>
<evidence type="ECO:0000256" key="3">
    <source>
        <dbReference type="ARBA" id="ARBA00022741"/>
    </source>
</evidence>
<feature type="region of interest" description="Disordered" evidence="5">
    <location>
        <begin position="241"/>
        <end position="265"/>
    </location>
</feature>
<sequence length="265" mass="28132">MRPVSCWPSSWSTSCFSHGWIAMSVVGNAKRLSLSLHAKHWPDGRQVLGAMNFSLAVGEVLAISGPSGCGKSTLLSIVAGLDQAFDGRLEWSGGQPPGLGIVFQTPRLLPWRTVLANVSLGLADGAKNTSPARQALAEVGLSEAADVYPARLSLGMARRVAFARALLSEPDLLLLDEAFASLDDEAAGKLRASVMTRVANRRMSVLMVTHDLRDAEEMADRLLVLGGTPARVVDERAMPTRTSAPTLTSTAVPTDRSFARGSCPP</sequence>
<dbReference type="InterPro" id="IPR003439">
    <property type="entry name" value="ABC_transporter-like_ATP-bd"/>
</dbReference>
<dbReference type="InterPro" id="IPR050166">
    <property type="entry name" value="ABC_transporter_ATP-bind"/>
</dbReference>
<dbReference type="GO" id="GO:0016887">
    <property type="term" value="F:ATP hydrolysis activity"/>
    <property type="evidence" value="ECO:0007669"/>
    <property type="project" value="InterPro"/>
</dbReference>
<dbReference type="SUPFAM" id="SSF52540">
    <property type="entry name" value="P-loop containing nucleoside triphosphate hydrolases"/>
    <property type="match status" value="1"/>
</dbReference>
<comment type="caution">
    <text evidence="7">The sequence shown here is derived from an EMBL/GenBank/DDBJ whole genome shotgun (WGS) entry which is preliminary data.</text>
</comment>
<proteinExistence type="inferred from homology"/>
<reference evidence="8" key="1">
    <citation type="submission" date="2017-12" db="EMBL/GenBank/DDBJ databases">
        <title>Draft genome sequence of Telmatospirillum siberiense 26-4b1T, an acidotolerant peatland alphaproteobacterium potentially involved in sulfur cycling.</title>
        <authorList>
            <person name="Hausmann B."/>
            <person name="Pjevac P."/>
            <person name="Schreck K."/>
            <person name="Herbold C.W."/>
            <person name="Daims H."/>
            <person name="Wagner M."/>
            <person name="Pester M."/>
            <person name="Loy A."/>
        </authorList>
    </citation>
    <scope>NUCLEOTIDE SEQUENCE [LARGE SCALE GENOMIC DNA]</scope>
    <source>
        <strain evidence="8">26-4b1</strain>
    </source>
</reference>
<dbReference type="EMBL" id="PIUM01000013">
    <property type="protein sequence ID" value="PKU24147.1"/>
    <property type="molecule type" value="Genomic_DNA"/>
</dbReference>
<accession>A0A2N3PUS5</accession>
<evidence type="ECO:0000313" key="7">
    <source>
        <dbReference type="EMBL" id="PKU24147.1"/>
    </source>
</evidence>
<gene>
    <name evidence="7" type="ORF">CWS72_12470</name>
</gene>
<evidence type="ECO:0000256" key="4">
    <source>
        <dbReference type="ARBA" id="ARBA00022840"/>
    </source>
</evidence>
<dbReference type="GO" id="GO:0005524">
    <property type="term" value="F:ATP binding"/>
    <property type="evidence" value="ECO:0007669"/>
    <property type="project" value="UniProtKB-KW"/>
</dbReference>
<feature type="domain" description="ABC transporter" evidence="6">
    <location>
        <begin position="29"/>
        <end position="252"/>
    </location>
</feature>
<keyword evidence="2" id="KW-0813">Transport</keyword>
<evidence type="ECO:0000256" key="2">
    <source>
        <dbReference type="ARBA" id="ARBA00022448"/>
    </source>
</evidence>